<feature type="signal peptide" evidence="1">
    <location>
        <begin position="1"/>
        <end position="22"/>
    </location>
</feature>
<organism evidence="2">
    <name type="scientific">Cuerna arida</name>
    <dbReference type="NCBI Taxonomy" id="1464854"/>
    <lineage>
        <taxon>Eukaryota</taxon>
        <taxon>Metazoa</taxon>
        <taxon>Ecdysozoa</taxon>
        <taxon>Arthropoda</taxon>
        <taxon>Hexapoda</taxon>
        <taxon>Insecta</taxon>
        <taxon>Pterygota</taxon>
        <taxon>Neoptera</taxon>
        <taxon>Paraneoptera</taxon>
        <taxon>Hemiptera</taxon>
        <taxon>Auchenorrhyncha</taxon>
        <taxon>Membracoidea</taxon>
        <taxon>Cicadellidae</taxon>
        <taxon>Cicadellinae</taxon>
        <taxon>Proconiini</taxon>
        <taxon>Cuerna</taxon>
    </lineage>
</organism>
<protein>
    <recommendedName>
        <fullName evidence="3">Corticotropin-releasing factor domain-containing protein</fullName>
    </recommendedName>
</protein>
<keyword evidence="1" id="KW-0732">Signal</keyword>
<evidence type="ECO:0008006" key="3">
    <source>
        <dbReference type="Google" id="ProtNLM"/>
    </source>
</evidence>
<name>A0A1B6GCZ4_9HEMI</name>
<dbReference type="EMBL" id="GECZ01009464">
    <property type="protein sequence ID" value="JAS60305.1"/>
    <property type="molecule type" value="Transcribed_RNA"/>
</dbReference>
<reference evidence="2" key="1">
    <citation type="submission" date="2015-11" db="EMBL/GenBank/DDBJ databases">
        <title>De novo transcriptome assembly of four potential Pierce s Disease insect vectors from Arizona vineyards.</title>
        <authorList>
            <person name="Tassone E.E."/>
        </authorList>
    </citation>
    <scope>NUCLEOTIDE SEQUENCE</scope>
</reference>
<gene>
    <name evidence="2" type="ORF">g.10652</name>
</gene>
<evidence type="ECO:0000313" key="2">
    <source>
        <dbReference type="EMBL" id="JAS60305.1"/>
    </source>
</evidence>
<feature type="chain" id="PRO_5008583454" description="Corticotropin-releasing factor domain-containing protein" evidence="1">
    <location>
        <begin position="23"/>
        <end position="101"/>
    </location>
</feature>
<evidence type="ECO:0000256" key="1">
    <source>
        <dbReference type="SAM" id="SignalP"/>
    </source>
</evidence>
<proteinExistence type="predicted"/>
<sequence length="101" mass="11658">MFLKYFTIVCLAALLVAPLTQSRPYRQKRPSDQRLQELQTLMELGQIRGGIVNLPVGLDLNPEALGRRRRSSEVLLQELLDGQEERTRDDDENPRWLAEIV</sequence>
<accession>A0A1B6GCZ4</accession>
<dbReference type="AlphaFoldDB" id="A0A1B6GCZ4"/>